<dbReference type="AlphaFoldDB" id="A0A8T2L282"/>
<feature type="region of interest" description="Disordered" evidence="1">
    <location>
        <begin position="1"/>
        <end position="20"/>
    </location>
</feature>
<name>A0A8T2L282_ASTMX</name>
<accession>A0A8T2L282</accession>
<evidence type="ECO:0000256" key="1">
    <source>
        <dbReference type="SAM" id="MobiDB-lite"/>
    </source>
</evidence>
<evidence type="ECO:0000313" key="2">
    <source>
        <dbReference type="EMBL" id="KAG9264032.1"/>
    </source>
</evidence>
<gene>
    <name evidence="2" type="ORF">AMEX_G22211</name>
</gene>
<reference evidence="2 3" key="1">
    <citation type="submission" date="2021-07" db="EMBL/GenBank/DDBJ databases">
        <authorList>
            <person name="Imarazene B."/>
            <person name="Zahm M."/>
            <person name="Klopp C."/>
            <person name="Cabau C."/>
            <person name="Beille S."/>
            <person name="Jouanno E."/>
            <person name="Castinel A."/>
            <person name="Lluch J."/>
            <person name="Gil L."/>
            <person name="Kuchtly C."/>
            <person name="Lopez Roques C."/>
            <person name="Donnadieu C."/>
            <person name="Parrinello H."/>
            <person name="Journot L."/>
            <person name="Du K."/>
            <person name="Schartl M."/>
            <person name="Retaux S."/>
            <person name="Guiguen Y."/>
        </authorList>
    </citation>
    <scope>NUCLEOTIDE SEQUENCE [LARGE SCALE GENOMIC DNA]</scope>
    <source>
        <strain evidence="2">Pach_M1</strain>
        <tissue evidence="2">Testis</tissue>
    </source>
</reference>
<protein>
    <submittedName>
        <fullName evidence="2">Uncharacterized protein</fullName>
    </submittedName>
</protein>
<evidence type="ECO:0000313" key="3">
    <source>
        <dbReference type="Proteomes" id="UP000752171"/>
    </source>
</evidence>
<sequence>DPQWRSRPLPTVAQSGDFSFRTRPVSPPLWEEPPPCQPGSLEMKRRAHIKMVSQPPYLPLYHPDTSHLLFLILIYPPDTSHSLFQVWLQDSGGDCGGRTLEQAGHYWYSCTGKSFWFILYPLYHLPTIGDLGFRTHIQTSVFSHFRSDGPMLVAEADPSYRLDTTGPVPRIIPGPAAQAVADLEDDSGEEEFLEQAPITQWEEAEVASLTTTFHSETSSQSGIDVLVLDAEADSSHRLDTNSTEPESEPVPVAQAEGDLESSVEVMVESIETAPKNKRGWLQRCLRLWRSTASTLLSCCPYRVNRNNKKWNR</sequence>
<proteinExistence type="predicted"/>
<comment type="caution">
    <text evidence="2">The sequence shown here is derived from an EMBL/GenBank/DDBJ whole genome shotgun (WGS) entry which is preliminary data.</text>
</comment>
<dbReference type="Proteomes" id="UP000752171">
    <property type="component" value="Unassembled WGS sequence"/>
</dbReference>
<dbReference type="EMBL" id="JAICCE010000019">
    <property type="protein sequence ID" value="KAG9264032.1"/>
    <property type="molecule type" value="Genomic_DNA"/>
</dbReference>
<feature type="non-terminal residue" evidence="2">
    <location>
        <position position="1"/>
    </location>
</feature>
<organism evidence="2 3">
    <name type="scientific">Astyanax mexicanus</name>
    <name type="common">Blind cave fish</name>
    <name type="synonym">Astyanax fasciatus mexicanus</name>
    <dbReference type="NCBI Taxonomy" id="7994"/>
    <lineage>
        <taxon>Eukaryota</taxon>
        <taxon>Metazoa</taxon>
        <taxon>Chordata</taxon>
        <taxon>Craniata</taxon>
        <taxon>Vertebrata</taxon>
        <taxon>Euteleostomi</taxon>
        <taxon>Actinopterygii</taxon>
        <taxon>Neopterygii</taxon>
        <taxon>Teleostei</taxon>
        <taxon>Ostariophysi</taxon>
        <taxon>Characiformes</taxon>
        <taxon>Characoidei</taxon>
        <taxon>Acestrorhamphidae</taxon>
        <taxon>Acestrorhamphinae</taxon>
        <taxon>Astyanax</taxon>
    </lineage>
</organism>